<dbReference type="FunFam" id="3.90.1100.10:FF:000014">
    <property type="entry name" value="DNA-directed RNA polymerase subunit beta"/>
    <property type="match status" value="1"/>
</dbReference>
<dbReference type="EMBL" id="JAGKQH010000018">
    <property type="protein sequence ID" value="KAG6573766.1"/>
    <property type="molecule type" value="Genomic_DNA"/>
</dbReference>
<keyword evidence="16" id="KW-1133">Transmembrane helix</keyword>
<feature type="domain" description="RNA polymerase Rpb2" evidence="23">
    <location>
        <begin position="636"/>
        <end position="667"/>
    </location>
</feature>
<dbReference type="Pfam" id="PF04560">
    <property type="entry name" value="RNA_pol_Rpb2_7"/>
    <property type="match status" value="1"/>
</dbReference>
<evidence type="ECO:0000256" key="8">
    <source>
        <dbReference type="ARBA" id="ARBA00022771"/>
    </source>
</evidence>
<dbReference type="GO" id="GO:0006351">
    <property type="term" value="P:DNA-templated transcription"/>
    <property type="evidence" value="ECO:0007669"/>
    <property type="project" value="InterPro"/>
</dbReference>
<keyword evidence="16" id="KW-0472">Membrane</keyword>
<dbReference type="InterPro" id="IPR007121">
    <property type="entry name" value="RNA_pol_bsu_CS"/>
</dbReference>
<organism evidence="24 25">
    <name type="scientific">Cucurbita argyrosperma subsp. sororia</name>
    <dbReference type="NCBI Taxonomy" id="37648"/>
    <lineage>
        <taxon>Eukaryota</taxon>
        <taxon>Viridiplantae</taxon>
        <taxon>Streptophyta</taxon>
        <taxon>Embryophyta</taxon>
        <taxon>Tracheophyta</taxon>
        <taxon>Spermatophyta</taxon>
        <taxon>Magnoliopsida</taxon>
        <taxon>eudicotyledons</taxon>
        <taxon>Gunneridae</taxon>
        <taxon>Pentapetalae</taxon>
        <taxon>rosids</taxon>
        <taxon>fabids</taxon>
        <taxon>Cucurbitales</taxon>
        <taxon>Cucurbitaceae</taxon>
        <taxon>Cucurbiteae</taxon>
        <taxon>Cucurbita</taxon>
    </lineage>
</organism>
<keyword evidence="16" id="KW-0812">Transmembrane</keyword>
<evidence type="ECO:0000259" key="17">
    <source>
        <dbReference type="Pfam" id="PF00562"/>
    </source>
</evidence>
<dbReference type="Pfam" id="PF04563">
    <property type="entry name" value="RNA_pol_Rpb2_1"/>
    <property type="match status" value="1"/>
</dbReference>
<reference evidence="24 25" key="1">
    <citation type="journal article" date="2021" name="Hortic Res">
        <title>The domestication of Cucurbita argyrosperma as revealed by the genome of its wild relative.</title>
        <authorList>
            <person name="Barrera-Redondo J."/>
            <person name="Sanchez-de la Vega G."/>
            <person name="Aguirre-Liguori J.A."/>
            <person name="Castellanos-Morales G."/>
            <person name="Gutierrez-Guerrero Y.T."/>
            <person name="Aguirre-Dugua X."/>
            <person name="Aguirre-Planter E."/>
            <person name="Tenaillon M.I."/>
            <person name="Lira-Saade R."/>
            <person name="Eguiarte L.E."/>
        </authorList>
    </citation>
    <scope>NUCLEOTIDE SEQUENCE [LARGE SCALE GENOMIC DNA]</scope>
    <source>
        <strain evidence="24">JBR-2021</strain>
    </source>
</reference>
<evidence type="ECO:0000313" key="24">
    <source>
        <dbReference type="EMBL" id="KAG6573766.1"/>
    </source>
</evidence>
<feature type="domain" description="RNA polymerase beta subunit protrusion" evidence="20">
    <location>
        <begin position="53"/>
        <end position="425"/>
    </location>
</feature>
<dbReference type="InterPro" id="IPR011701">
    <property type="entry name" value="MFS"/>
</dbReference>
<keyword evidence="9" id="KW-0862">Zinc</keyword>
<evidence type="ECO:0000256" key="7">
    <source>
        <dbReference type="ARBA" id="ARBA00022723"/>
    </source>
</evidence>
<feature type="transmembrane region" description="Helical" evidence="16">
    <location>
        <begin position="1463"/>
        <end position="1484"/>
    </location>
</feature>
<comment type="catalytic activity">
    <reaction evidence="12 14">
        <text>RNA(n) + a ribonucleoside 5'-triphosphate = RNA(n+1) + diphosphate</text>
        <dbReference type="Rhea" id="RHEA:21248"/>
        <dbReference type="Rhea" id="RHEA-COMP:14527"/>
        <dbReference type="Rhea" id="RHEA-COMP:17342"/>
        <dbReference type="ChEBI" id="CHEBI:33019"/>
        <dbReference type="ChEBI" id="CHEBI:61557"/>
        <dbReference type="ChEBI" id="CHEBI:140395"/>
        <dbReference type="EC" id="2.7.7.6"/>
    </reaction>
</comment>
<dbReference type="InterPro" id="IPR007642">
    <property type="entry name" value="RNA_pol_Rpb2_2"/>
</dbReference>
<dbReference type="Pfam" id="PF04566">
    <property type="entry name" value="RNA_pol_Rpb2_4"/>
    <property type="match status" value="1"/>
</dbReference>
<feature type="transmembrane region" description="Helical" evidence="16">
    <location>
        <begin position="1542"/>
        <end position="1564"/>
    </location>
</feature>
<evidence type="ECO:0000313" key="25">
    <source>
        <dbReference type="Proteomes" id="UP000685013"/>
    </source>
</evidence>
<evidence type="ECO:0000256" key="10">
    <source>
        <dbReference type="ARBA" id="ARBA00023163"/>
    </source>
</evidence>
<evidence type="ECO:0000256" key="11">
    <source>
        <dbReference type="ARBA" id="ARBA00023242"/>
    </source>
</evidence>
<dbReference type="InterPro" id="IPR007646">
    <property type="entry name" value="RNA_pol_Rpb2_4"/>
</dbReference>
<dbReference type="FunFam" id="3.90.1100.10:FF:000021">
    <property type="entry name" value="DNA-directed RNA polymerase subunit beta"/>
    <property type="match status" value="1"/>
</dbReference>
<dbReference type="GO" id="GO:0032549">
    <property type="term" value="F:ribonucleoside binding"/>
    <property type="evidence" value="ECO:0007669"/>
    <property type="project" value="InterPro"/>
</dbReference>
<feature type="non-terminal residue" evidence="24">
    <location>
        <position position="1"/>
    </location>
</feature>
<feature type="domain" description="RNA polymerase Rpb2" evidence="18">
    <location>
        <begin position="1060"/>
        <end position="1146"/>
    </location>
</feature>
<dbReference type="InterPro" id="IPR007641">
    <property type="entry name" value="RNA_pol_Rpb2_7"/>
</dbReference>
<evidence type="ECO:0000256" key="15">
    <source>
        <dbReference type="SAM" id="MobiDB-lite"/>
    </source>
</evidence>
<evidence type="ECO:0000256" key="4">
    <source>
        <dbReference type="ARBA" id="ARBA00022478"/>
    </source>
</evidence>
<evidence type="ECO:0000256" key="6">
    <source>
        <dbReference type="ARBA" id="ARBA00022695"/>
    </source>
</evidence>
<feature type="region of interest" description="Disordered" evidence="15">
    <location>
        <begin position="1494"/>
        <end position="1526"/>
    </location>
</feature>
<feature type="compositionally biased region" description="Basic and acidic residues" evidence="15">
    <location>
        <begin position="1"/>
        <end position="17"/>
    </location>
</feature>
<evidence type="ECO:0000259" key="19">
    <source>
        <dbReference type="Pfam" id="PF04561"/>
    </source>
</evidence>
<dbReference type="InterPro" id="IPR007120">
    <property type="entry name" value="DNA-dir_RNAP_su2_dom"/>
</dbReference>
<dbReference type="GO" id="GO:0005634">
    <property type="term" value="C:nucleus"/>
    <property type="evidence" value="ECO:0007669"/>
    <property type="project" value="UniProtKB-SubCell"/>
</dbReference>
<comment type="function">
    <text evidence="13">Essential for the completion of the three rounds of mitosis in female megaspores required for the development of mature gametophytes.</text>
</comment>
<evidence type="ECO:0000256" key="14">
    <source>
        <dbReference type="RuleBase" id="RU363031"/>
    </source>
</evidence>
<feature type="transmembrane region" description="Helical" evidence="16">
    <location>
        <begin position="1348"/>
        <end position="1370"/>
    </location>
</feature>
<evidence type="ECO:0000256" key="5">
    <source>
        <dbReference type="ARBA" id="ARBA00022679"/>
    </source>
</evidence>
<sequence length="1740" mass="193829">MVVKPSDDDSKNGKQVDDPNAIGSDIDKQFLGLPIKSAVDKFQLLPEFLKVRGLVRQHLDSFNYFVNTEIKKIVKANDRIESSTDPSIYLRFLDVRVGEPSVTMNAVSESISPHMCRLSDLTYAAPILVDIEYIEEHHAQKAPREKKDVVIGRMPIMLRSRCCVLYGKDEAELARLGECPLDPGGYFVIKGTEKVVLIQEQLSKNRIIIDTDKKGNINASVTSSTEATKSKTVIKMENEKIYLQLNIFTTPKIPIVVVLKAMGMESIQEVVQMVGRDPRYGALLLPSIEECAKEKIYTQEQALEYLETKVKKFQFFSSPPEKEGRALGILRDVFLANVPVHKNNFLPKCIYVGVMMRRMMDAILNKDAMDDKDYVGNKRLELSGQLISLLFETMVSEVKKTVDKLLGKHSRSSRFDFSQHLNSNIISFGLERTLSTGNWDVKRFRMHRKGMSQVLARLSFISTMGHVTRVSPQFEKSRKVSGPRALQPSQWGMLCPCDTPEGEACGLVKNLALMTHVTTDQEEGPLISLCYCLGVEDLELLSAEELHTPNSFLVIFNGRILGKHRRPQYFATGMRMLRRAGKIGEFVSVFVNEKQHCVYIASDGGRVCRPLVIADKGVSRIKEYHMKELSDGVRTFDDFLREGLIEYLDVNEENNALIALYEGEATPETTHIEIEPFTILGVVAGLIPYPHHNQSPRNTYQCAMGKQAMGNIAYNQLKRMDTLLYLLVYPQRPLLTTRTIELVGYDKLGAGQNATVAVMSYSGYDIEDAIVMNKSSLDRGFGRCIVFKKYSSVNQKYENNTADRIVRPNRNEDYSGNMQILDDDGLAAPGEIIRPNDVYVNKQTPMITKGTPLPGIPDSAYRPCKQIFKGSEGEPTVIDRVALSTDKNDCLCIKFLIRQTRRPELGDKFSSRHGQKGVCGTIVQQEDFPFSERGICPDLIMNPHGFPSRMTVGKMIELLGGKAGVSCGRFHYGSAFGEPSGHADKVDAISETLIKRGFSYNGKDILYSGITGCPLQAYIFMGPIYYQKLKHMVLDKMHARGSGPRVMLTRQPTEGRARNGGLRVGEMERDCLIAYGASMLIFERLMVSSDPFEVQVCRVCGLLGYYNHKLKAGICSSCKNGDNISTMKLPYACKLLIQELQSMNITKILEKYFCKPVIHISVNEASRLHHTGQSSLGAIIYNPTRCCRTHRDQGIFAFLMHIRAERWTRSQIRTWRMAHAVTLRHAIQVSQTLGKRPDSIGLSTHFYQSSLSFSLQSATGKVALLWCQPCRFPAINGGVGPQSEETGGCCWRRDKMERHNRLHRGFPFRHLLLISLIVLVTGLPISSLFPFLYFMVRDFNIAEKVEDIGYYSGFIGASFMIGRLLTSVFWGIVADRYGRKPVILFGIISLFLLGSLNGILGPIKAYAIESVGVEYQAIAISSISTTWGVSLILGPAIGGYLAQPAEKFPSIFSSEGLFGRFPYFLPCLCTSVLAVATGIISLWLPESLHSHDENVPSPSRTYEALEDQPGDCDGKEATQTNEQNEMPSKSSLFKNWELMSSIVVYCMFSLHDMAYVEIFSLWAVSSRQLGGLSFTSGDVGEVLAITGFSVFVFQSSLYPSVERIFGPIMVSRICGILSIPLLAMYPFLSLLSGPVLHIVATLASALKNLLSVSIITGMFIIQNRAVGQRQRGAANGIAMTAVSVFKAIGPAAGGAILSWSQKRQNAAFLPGSHMIFFILNVIEAIGALLTFKPFLVQHQT</sequence>
<evidence type="ECO:0000256" key="3">
    <source>
        <dbReference type="ARBA" id="ARBA00011206"/>
    </source>
</evidence>
<feature type="transmembrane region" description="Helical" evidence="16">
    <location>
        <begin position="1673"/>
        <end position="1699"/>
    </location>
</feature>
<dbReference type="InterPro" id="IPR007647">
    <property type="entry name" value="RNA_pol_Rpb2_5"/>
</dbReference>
<evidence type="ECO:0000256" key="2">
    <source>
        <dbReference type="ARBA" id="ARBA00006835"/>
    </source>
</evidence>
<comment type="similarity">
    <text evidence="2 14">Belongs to the RNA polymerase beta chain family.</text>
</comment>
<dbReference type="InterPro" id="IPR007644">
    <property type="entry name" value="RNA_pol_bsu_protrusion"/>
</dbReference>
<accession>A0AAV6M299</accession>
<dbReference type="PANTHER" id="PTHR20856">
    <property type="entry name" value="DNA-DIRECTED RNA POLYMERASE I SUBUNIT 2"/>
    <property type="match status" value="1"/>
</dbReference>
<feature type="transmembrane region" description="Helical" evidence="16">
    <location>
        <begin position="1711"/>
        <end position="1731"/>
    </location>
</feature>
<comment type="function">
    <text evidence="14">DNA-dependent RNA polymerase catalyzes the transcription of DNA into RNA using the four ribonucleoside triphosphates as substrates.</text>
</comment>
<feature type="transmembrane region" description="Helical" evidence="16">
    <location>
        <begin position="1415"/>
        <end position="1442"/>
    </location>
</feature>
<protein>
    <recommendedName>
        <fullName evidence="14">DNA-directed RNA polymerase subunit beta</fullName>
        <ecNumber evidence="14">2.7.7.6</ecNumber>
    </recommendedName>
</protein>
<name>A0AAV6M299_9ROSI</name>
<dbReference type="CDD" id="cd00653">
    <property type="entry name" value="RNA_pol_B_RPB2"/>
    <property type="match status" value="1"/>
</dbReference>
<dbReference type="FunFam" id="3.90.1110.10:FF:000006">
    <property type="entry name" value="DNA-directed RNA polymerase subunit beta"/>
    <property type="match status" value="1"/>
</dbReference>
<comment type="caution">
    <text evidence="24">The sequence shown here is derived from an EMBL/GenBank/DDBJ whole genome shotgun (WGS) entry which is preliminary data.</text>
</comment>
<dbReference type="EC" id="2.7.7.6" evidence="14"/>
<keyword evidence="7" id="KW-0479">Metal-binding</keyword>
<comment type="subcellular location">
    <subcellularLocation>
        <location evidence="1">Nucleus</location>
    </subcellularLocation>
</comment>
<dbReference type="InterPro" id="IPR007645">
    <property type="entry name" value="RNA_pol_Rpb2_3"/>
</dbReference>
<feature type="region of interest" description="Disordered" evidence="15">
    <location>
        <begin position="1"/>
        <end position="21"/>
    </location>
</feature>
<dbReference type="Pfam" id="PF07690">
    <property type="entry name" value="MFS_1"/>
    <property type="match status" value="1"/>
</dbReference>
<dbReference type="InterPro" id="IPR015712">
    <property type="entry name" value="DNA-dir_RNA_pol_su2"/>
</dbReference>
<keyword evidence="5 14" id="KW-0808">Transferase</keyword>
<feature type="transmembrane region" description="Helical" evidence="16">
    <location>
        <begin position="1634"/>
        <end position="1661"/>
    </location>
</feature>
<dbReference type="GO" id="GO:0003899">
    <property type="term" value="F:DNA-directed RNA polymerase activity"/>
    <property type="evidence" value="ECO:0007669"/>
    <property type="project" value="UniProtKB-EC"/>
</dbReference>
<keyword evidence="25" id="KW-1185">Reference proteome</keyword>
<dbReference type="Proteomes" id="UP000685013">
    <property type="component" value="Chromosome 18"/>
</dbReference>
<feature type="domain" description="RNA polymerase Rpb2" evidence="22">
    <location>
        <begin position="554"/>
        <end position="614"/>
    </location>
</feature>
<evidence type="ECO:0000259" key="21">
    <source>
        <dbReference type="Pfam" id="PF04565"/>
    </source>
</evidence>
<evidence type="ECO:0000256" key="9">
    <source>
        <dbReference type="ARBA" id="ARBA00022833"/>
    </source>
</evidence>
<dbReference type="FunFam" id="3.90.1070.20:FF:000002">
    <property type="entry name" value="DNA-directed RNA polymerase subunit beta"/>
    <property type="match status" value="1"/>
</dbReference>
<evidence type="ECO:0000256" key="16">
    <source>
        <dbReference type="SAM" id="Phobius"/>
    </source>
</evidence>
<dbReference type="FunFam" id="2.40.270.10:FF:000011">
    <property type="entry name" value="DNA-directed RNA polymerase subunit beta"/>
    <property type="match status" value="1"/>
</dbReference>
<evidence type="ECO:0000259" key="20">
    <source>
        <dbReference type="Pfam" id="PF04563"/>
    </source>
</evidence>
<evidence type="ECO:0000259" key="23">
    <source>
        <dbReference type="Pfam" id="PF04567"/>
    </source>
</evidence>
<dbReference type="FunFam" id="3.90.1800.10:FF:000002">
    <property type="entry name" value="DNA-directed RNA polymerase subunit beta"/>
    <property type="match status" value="1"/>
</dbReference>
<feature type="transmembrane region" description="Helical" evidence="16">
    <location>
        <begin position="1382"/>
        <end position="1403"/>
    </location>
</feature>
<dbReference type="Pfam" id="PF04565">
    <property type="entry name" value="RNA_pol_Rpb2_3"/>
    <property type="match status" value="1"/>
</dbReference>
<dbReference type="GO" id="GO:0003677">
    <property type="term" value="F:DNA binding"/>
    <property type="evidence" value="ECO:0007669"/>
    <property type="project" value="InterPro"/>
</dbReference>
<keyword evidence="8" id="KW-0863">Zinc-finger</keyword>
<gene>
    <name evidence="24" type="primary">NRPC2</name>
    <name evidence="24" type="ORF">SDJN03_27653</name>
</gene>
<proteinExistence type="inferred from homology"/>
<feature type="domain" description="RNA polymerase Rpb2" evidence="19">
    <location>
        <begin position="204"/>
        <end position="381"/>
    </location>
</feature>
<evidence type="ECO:0000259" key="22">
    <source>
        <dbReference type="Pfam" id="PF04566"/>
    </source>
</evidence>
<evidence type="ECO:0000256" key="13">
    <source>
        <dbReference type="ARBA" id="ARBA00058576"/>
    </source>
</evidence>
<dbReference type="FunFam" id="2.40.270.10:FF:000006">
    <property type="entry name" value="DNA-directed RNA polymerase subunit beta"/>
    <property type="match status" value="1"/>
</dbReference>
<evidence type="ECO:0000256" key="12">
    <source>
        <dbReference type="ARBA" id="ARBA00048552"/>
    </source>
</evidence>
<dbReference type="Pfam" id="PF04567">
    <property type="entry name" value="RNA_pol_Rpb2_5"/>
    <property type="match status" value="1"/>
</dbReference>
<keyword evidence="4 14" id="KW-0240">DNA-directed RNA polymerase</keyword>
<feature type="transmembrane region" description="Helical" evidence="16">
    <location>
        <begin position="1311"/>
        <end position="1336"/>
    </location>
</feature>
<feature type="transmembrane region" description="Helical" evidence="16">
    <location>
        <begin position="1604"/>
        <end position="1628"/>
    </location>
</feature>
<dbReference type="GO" id="GO:0000428">
    <property type="term" value="C:DNA-directed RNA polymerase complex"/>
    <property type="evidence" value="ECO:0007669"/>
    <property type="project" value="UniProtKB-KW"/>
</dbReference>
<evidence type="ECO:0000256" key="1">
    <source>
        <dbReference type="ARBA" id="ARBA00004123"/>
    </source>
</evidence>
<keyword evidence="10 14" id="KW-0804">Transcription</keyword>
<dbReference type="Pfam" id="PF04561">
    <property type="entry name" value="RNA_pol_Rpb2_2"/>
    <property type="match status" value="1"/>
</dbReference>
<feature type="domain" description="RNA polymerase Rpb2" evidence="21">
    <location>
        <begin position="453"/>
        <end position="517"/>
    </location>
</feature>
<dbReference type="Pfam" id="PF00562">
    <property type="entry name" value="RNA_pol_Rpb2_6"/>
    <property type="match status" value="1"/>
</dbReference>
<dbReference type="GO" id="GO:0008270">
    <property type="term" value="F:zinc ion binding"/>
    <property type="evidence" value="ECO:0007669"/>
    <property type="project" value="UniProtKB-KW"/>
</dbReference>
<keyword evidence="11" id="KW-0539">Nucleus</keyword>
<keyword evidence="6 14" id="KW-0548">Nucleotidyltransferase</keyword>
<comment type="subunit">
    <text evidence="3">Component of the RNA polymerase III (Pol III) complex consisting of 17 subunits.</text>
</comment>
<evidence type="ECO:0000259" key="18">
    <source>
        <dbReference type="Pfam" id="PF04560"/>
    </source>
</evidence>
<dbReference type="PROSITE" id="PS01166">
    <property type="entry name" value="RNA_POL_BETA"/>
    <property type="match status" value="1"/>
</dbReference>
<dbReference type="GO" id="GO:0022857">
    <property type="term" value="F:transmembrane transporter activity"/>
    <property type="evidence" value="ECO:0007669"/>
    <property type="project" value="InterPro"/>
</dbReference>
<feature type="compositionally biased region" description="Polar residues" evidence="15">
    <location>
        <begin position="1517"/>
        <end position="1526"/>
    </location>
</feature>
<dbReference type="GO" id="GO:0009561">
    <property type="term" value="P:megagametogenesis"/>
    <property type="evidence" value="ECO:0007669"/>
    <property type="project" value="UniProtKB-ARBA"/>
</dbReference>
<feature type="domain" description="DNA-directed RNA polymerase subunit 2 hybrid-binding" evidence="17">
    <location>
        <begin position="683"/>
        <end position="1058"/>
    </location>
</feature>
<dbReference type="CDD" id="cd17330">
    <property type="entry name" value="MFS_SLC46_TetA_like"/>
    <property type="match status" value="1"/>
</dbReference>